<evidence type="ECO:0000313" key="2">
    <source>
        <dbReference type="EMBL" id="WUS61164.1"/>
    </source>
</evidence>
<feature type="compositionally biased region" description="Basic and acidic residues" evidence="1">
    <location>
        <begin position="79"/>
        <end position="93"/>
    </location>
</feature>
<dbReference type="EMBL" id="CP108482">
    <property type="protein sequence ID" value="WUS61164.1"/>
    <property type="molecule type" value="Genomic_DNA"/>
</dbReference>
<evidence type="ECO:0000313" key="3">
    <source>
        <dbReference type="Proteomes" id="UP001432014"/>
    </source>
</evidence>
<sequence length="93" mass="9897">MDDEPWPGVVEVQFTDAAGRCWSLVDKAPIFAAMGELGPDSAYPVEVTVACAVAGGHGLPENDEVVTVSTSPHGVTTPDGREEFTVRQDQLIR</sequence>
<dbReference type="Proteomes" id="UP001432014">
    <property type="component" value="Chromosome"/>
</dbReference>
<accession>A0ABZ1WK68</accession>
<organism evidence="2 3">
    <name type="scientific">Kitasatospora herbaricolor</name>
    <dbReference type="NCBI Taxonomy" id="68217"/>
    <lineage>
        <taxon>Bacteria</taxon>
        <taxon>Bacillati</taxon>
        <taxon>Actinomycetota</taxon>
        <taxon>Actinomycetes</taxon>
        <taxon>Kitasatosporales</taxon>
        <taxon>Streptomycetaceae</taxon>
        <taxon>Kitasatospora</taxon>
    </lineage>
</organism>
<feature type="region of interest" description="Disordered" evidence="1">
    <location>
        <begin position="63"/>
        <end position="93"/>
    </location>
</feature>
<proteinExistence type="predicted"/>
<dbReference type="RefSeq" id="WP_329611825.1">
    <property type="nucleotide sequence ID" value="NZ_CP108482.1"/>
</dbReference>
<name>A0ABZ1WK68_9ACTN</name>
<reference evidence="2 3" key="1">
    <citation type="submission" date="2022-10" db="EMBL/GenBank/DDBJ databases">
        <title>The complete genomes of actinobacterial strains from the NBC collection.</title>
        <authorList>
            <person name="Joergensen T.S."/>
            <person name="Alvarez Arevalo M."/>
            <person name="Sterndorff E.B."/>
            <person name="Faurdal D."/>
            <person name="Vuksanovic O."/>
            <person name="Mourched A.-S."/>
            <person name="Charusanti P."/>
            <person name="Shaw S."/>
            <person name="Blin K."/>
            <person name="Weber T."/>
        </authorList>
    </citation>
    <scope>NUCLEOTIDE SEQUENCE [LARGE SCALE GENOMIC DNA]</scope>
    <source>
        <strain evidence="2 3">NBC_01247</strain>
    </source>
</reference>
<evidence type="ECO:0000256" key="1">
    <source>
        <dbReference type="SAM" id="MobiDB-lite"/>
    </source>
</evidence>
<keyword evidence="3" id="KW-1185">Reference proteome</keyword>
<gene>
    <name evidence="2" type="ORF">OG469_40140</name>
</gene>
<protein>
    <submittedName>
        <fullName evidence="2">Uncharacterized protein</fullName>
    </submittedName>
</protein>